<dbReference type="OrthoDB" id="2786563at2759"/>
<evidence type="ECO:0000313" key="2">
    <source>
        <dbReference type="EMBL" id="KDQ60070.1"/>
    </source>
</evidence>
<dbReference type="AlphaFoldDB" id="A0A067Q1N7"/>
<organism evidence="2 3">
    <name type="scientific">Jaapia argillacea MUCL 33604</name>
    <dbReference type="NCBI Taxonomy" id="933084"/>
    <lineage>
        <taxon>Eukaryota</taxon>
        <taxon>Fungi</taxon>
        <taxon>Dikarya</taxon>
        <taxon>Basidiomycota</taxon>
        <taxon>Agaricomycotina</taxon>
        <taxon>Agaricomycetes</taxon>
        <taxon>Agaricomycetidae</taxon>
        <taxon>Jaapiales</taxon>
        <taxon>Jaapiaceae</taxon>
        <taxon>Jaapia</taxon>
    </lineage>
</organism>
<accession>A0A067Q1N7</accession>
<dbReference type="SUPFAM" id="SSF52047">
    <property type="entry name" value="RNI-like"/>
    <property type="match status" value="1"/>
</dbReference>
<feature type="region of interest" description="Disordered" evidence="1">
    <location>
        <begin position="32"/>
        <end position="65"/>
    </location>
</feature>
<dbReference type="Proteomes" id="UP000027265">
    <property type="component" value="Unassembled WGS sequence"/>
</dbReference>
<dbReference type="HOGENOM" id="CLU_569929_0_0_1"/>
<sequence length="479" mass="53629">MGYSTTVLIQAGTDTIRKDCSLQYQCSYERRRPKSSTDRAPSFGRTANDWLGAGGPRETASETDSGGITVDLISCWFPHSRLLHRIIAMAEKLPDELIKEILSPVLHVPDELFADASGGSVFFRFDLSTSALLLVCKRWLRVATPLLYEVVILRSKPQAQALAQVFASNKQLGTFVQKLRVEGGFGAPMEKIIKASPNITHLYLSMAIYSNDSVSGLSRSLASISPLQLVLYDCSFPQLDNTNTRQLTKALCDAISSSWKLLAVVHNPYTHDDTKTIQRQNAIVNALIKCPTLRLVHYSSCPVHDSKTLKHLSEASQIHTIRIRADRKGSARYLKGKLDPASRLAKIVDFVRTPAPLPAVVDNPIVPSGTDYVPMSSTPMDISAKIWTQILSFAMGNDWCDRDFDFADHLLYRRSKYSSTRKSILTVSKEFHVRSLIQGLPSETISKLFKCTRRKSDYPLHTPIQSWRCRRSSAFYRTN</sequence>
<reference evidence="3" key="1">
    <citation type="journal article" date="2014" name="Proc. Natl. Acad. Sci. U.S.A.">
        <title>Extensive sampling of basidiomycete genomes demonstrates inadequacy of the white-rot/brown-rot paradigm for wood decay fungi.</title>
        <authorList>
            <person name="Riley R."/>
            <person name="Salamov A.A."/>
            <person name="Brown D.W."/>
            <person name="Nagy L.G."/>
            <person name="Floudas D."/>
            <person name="Held B.W."/>
            <person name="Levasseur A."/>
            <person name="Lombard V."/>
            <person name="Morin E."/>
            <person name="Otillar R."/>
            <person name="Lindquist E.A."/>
            <person name="Sun H."/>
            <person name="LaButti K.M."/>
            <person name="Schmutz J."/>
            <person name="Jabbour D."/>
            <person name="Luo H."/>
            <person name="Baker S.E."/>
            <person name="Pisabarro A.G."/>
            <person name="Walton J.D."/>
            <person name="Blanchette R.A."/>
            <person name="Henrissat B."/>
            <person name="Martin F."/>
            <person name="Cullen D."/>
            <person name="Hibbett D.S."/>
            <person name="Grigoriev I.V."/>
        </authorList>
    </citation>
    <scope>NUCLEOTIDE SEQUENCE [LARGE SCALE GENOMIC DNA]</scope>
    <source>
        <strain evidence="3">MUCL 33604</strain>
    </source>
</reference>
<name>A0A067Q1N7_9AGAM</name>
<gene>
    <name evidence="2" type="ORF">JAAARDRAFT_595142</name>
</gene>
<protein>
    <submittedName>
        <fullName evidence="2">Uncharacterized protein</fullName>
    </submittedName>
</protein>
<evidence type="ECO:0000313" key="3">
    <source>
        <dbReference type="Proteomes" id="UP000027265"/>
    </source>
</evidence>
<keyword evidence="3" id="KW-1185">Reference proteome</keyword>
<dbReference type="InParanoid" id="A0A067Q1N7"/>
<dbReference type="EMBL" id="KL197714">
    <property type="protein sequence ID" value="KDQ60070.1"/>
    <property type="molecule type" value="Genomic_DNA"/>
</dbReference>
<evidence type="ECO:0000256" key="1">
    <source>
        <dbReference type="SAM" id="MobiDB-lite"/>
    </source>
</evidence>
<proteinExistence type="predicted"/>